<reference evidence="2" key="1">
    <citation type="journal article" date="2021" name="Science">
        <title>Hunting the eagle killer: A cyanobacterial neurotoxin causes vacuolar myelinopathy.</title>
        <authorList>
            <person name="Breinlinger S."/>
            <person name="Phillips T.J."/>
            <person name="Haram B.N."/>
            <person name="Mares J."/>
            <person name="Martinez Yerena J.A."/>
            <person name="Hrouzek P."/>
            <person name="Sobotka R."/>
            <person name="Henderson W.M."/>
            <person name="Schmieder P."/>
            <person name="Williams S.M."/>
            <person name="Lauderdale J.D."/>
            <person name="Wilde H.D."/>
            <person name="Gerrin W."/>
            <person name="Kust A."/>
            <person name="Washington J.W."/>
            <person name="Wagner C."/>
            <person name="Geier B."/>
            <person name="Liebeke M."/>
            <person name="Enke H."/>
            <person name="Niedermeyer T.H.J."/>
            <person name="Wilde S.B."/>
        </authorList>
    </citation>
    <scope>NUCLEOTIDE SEQUENCE [LARGE SCALE GENOMIC DNA]</scope>
    <source>
        <strain evidence="2">Thurmond2011</strain>
    </source>
</reference>
<name>A0AAP5MDK4_9CYAN</name>
<evidence type="ECO:0000313" key="2">
    <source>
        <dbReference type="Proteomes" id="UP000667802"/>
    </source>
</evidence>
<comment type="caution">
    <text evidence="1">The sequence shown here is derived from an EMBL/GenBank/DDBJ whole genome shotgun (WGS) entry which is preliminary data.</text>
</comment>
<gene>
    <name evidence="1" type="ORF">G7B40_040175</name>
</gene>
<evidence type="ECO:0000313" key="1">
    <source>
        <dbReference type="EMBL" id="MDR9900707.1"/>
    </source>
</evidence>
<protein>
    <submittedName>
        <fullName evidence="1">Phage tail protein</fullName>
    </submittedName>
</protein>
<keyword evidence="2" id="KW-1185">Reference proteome</keyword>
<sequence length="221" mass="25253">MYPILPLIPTWGNTENEASWVAKTKYGEAGAEQRDFVGINPLTTSWDINVNIYNFQEVDDFLKTRCGQPFRVSLDGGVTDDGKLYICTEWQIQQLGIGAGNFSARITQVRRFTIFFRIACNAKVLEFLPITFNNSYKFFVNYGVGYTGQGIIQVHKWPGFNNYLNFGSFDERVWIKNINVGGFFEYTPTSVGRYLSFSQRRSDWDTPSFNLSSNIITLTGF</sequence>
<proteinExistence type="predicted"/>
<organism evidence="1 2">
    <name type="scientific">Aetokthonos hydrillicola Thurmond2011</name>
    <dbReference type="NCBI Taxonomy" id="2712845"/>
    <lineage>
        <taxon>Bacteria</taxon>
        <taxon>Bacillati</taxon>
        <taxon>Cyanobacteriota</taxon>
        <taxon>Cyanophyceae</taxon>
        <taxon>Nostocales</taxon>
        <taxon>Hapalosiphonaceae</taxon>
        <taxon>Aetokthonos</taxon>
    </lineage>
</organism>
<dbReference type="Proteomes" id="UP000667802">
    <property type="component" value="Unassembled WGS sequence"/>
</dbReference>
<dbReference type="AlphaFoldDB" id="A0AAP5MDK4"/>
<dbReference type="EMBL" id="JAALHA020000038">
    <property type="protein sequence ID" value="MDR9900707.1"/>
    <property type="molecule type" value="Genomic_DNA"/>
</dbReference>
<dbReference type="RefSeq" id="WP_208342380.1">
    <property type="nucleotide sequence ID" value="NZ_CAWQFN010000136.1"/>
</dbReference>
<accession>A0AAP5MDK4</accession>